<dbReference type="InterPro" id="IPR005373">
    <property type="entry name" value="PHAF1"/>
</dbReference>
<evidence type="ECO:0000256" key="1">
    <source>
        <dbReference type="ARBA" id="ARBA00024339"/>
    </source>
</evidence>
<organism evidence="2 3">
    <name type="scientific">Dioscorea zingiberensis</name>
    <dbReference type="NCBI Taxonomy" id="325984"/>
    <lineage>
        <taxon>Eukaryota</taxon>
        <taxon>Viridiplantae</taxon>
        <taxon>Streptophyta</taxon>
        <taxon>Embryophyta</taxon>
        <taxon>Tracheophyta</taxon>
        <taxon>Spermatophyta</taxon>
        <taxon>Magnoliopsida</taxon>
        <taxon>Liliopsida</taxon>
        <taxon>Dioscoreales</taxon>
        <taxon>Dioscoreaceae</taxon>
        <taxon>Dioscorea</taxon>
    </lineage>
</organism>
<evidence type="ECO:0000313" key="2">
    <source>
        <dbReference type="EMBL" id="KAJ0968458.1"/>
    </source>
</evidence>
<evidence type="ECO:0000313" key="3">
    <source>
        <dbReference type="Proteomes" id="UP001085076"/>
    </source>
</evidence>
<protein>
    <submittedName>
        <fullName evidence="2">Uncharacterized protein</fullName>
    </submittedName>
</protein>
<proteinExistence type="inferred from homology"/>
<sequence length="342" mass="37999">EPLKLDIVIGFPDHGFHLRFDPWSQRLRLIEVYDVKRLQMRYATSLIGGPSALATFLAVCNLFGPTYPGIHDKDTGVYTLFYPGLSFAFPIPSQYADCCHDVSTELPLEFPDGTTPVTCRVSVYDSSPDNKVGIGSLMKKASVPPLPAGNLYMEEVHAKLGDELWFTIGDQHISFGASPQDVWTELGRPCGIHQKQVDQMVIHSASDPRPRTALCGDYFYNYFSRGLDILFDGQTHKIKKFVLHTNYPGHSDFNSYIKCNFVIYDANVQGPIKAGNASNHCITPSTKWEQVKEILGDGGRAAIQTQGSMNNPFGSTFVYGYQNVAFEVMKNGYIAAVTLFQS</sequence>
<keyword evidence="3" id="KW-1185">Reference proteome</keyword>
<feature type="non-terminal residue" evidence="2">
    <location>
        <position position="342"/>
    </location>
</feature>
<dbReference type="Pfam" id="PF03676">
    <property type="entry name" value="PHAF1"/>
    <property type="match status" value="1"/>
</dbReference>
<reference evidence="2" key="2">
    <citation type="journal article" date="2022" name="Hortic Res">
        <title>The genome of Dioscorea zingiberensis sheds light on the biosynthesis, origin and evolution of the medicinally important diosgenin saponins.</title>
        <authorList>
            <person name="Li Y."/>
            <person name="Tan C."/>
            <person name="Li Z."/>
            <person name="Guo J."/>
            <person name="Li S."/>
            <person name="Chen X."/>
            <person name="Wang C."/>
            <person name="Dai X."/>
            <person name="Yang H."/>
            <person name="Song W."/>
            <person name="Hou L."/>
            <person name="Xu J."/>
            <person name="Tong Z."/>
            <person name="Xu A."/>
            <person name="Yuan X."/>
            <person name="Wang W."/>
            <person name="Yang Q."/>
            <person name="Chen L."/>
            <person name="Sun Z."/>
            <person name="Wang K."/>
            <person name="Pan B."/>
            <person name="Chen J."/>
            <person name="Bao Y."/>
            <person name="Liu F."/>
            <person name="Qi X."/>
            <person name="Gang D.R."/>
            <person name="Wen J."/>
            <person name="Li J."/>
        </authorList>
    </citation>
    <scope>NUCLEOTIDE SEQUENCE</scope>
    <source>
        <strain evidence="2">Dzin_1.0</strain>
    </source>
</reference>
<comment type="similarity">
    <text evidence="1">Belongs to the PHAF1 family.</text>
</comment>
<comment type="caution">
    <text evidence="2">The sequence shown here is derived from an EMBL/GenBank/DDBJ whole genome shotgun (WGS) entry which is preliminary data.</text>
</comment>
<dbReference type="PANTHER" id="PTHR13465:SF2">
    <property type="entry name" value="PHAGOSOME ASSEMBLY FACTOR 1"/>
    <property type="match status" value="1"/>
</dbReference>
<dbReference type="EMBL" id="JAGGNH010000007">
    <property type="protein sequence ID" value="KAJ0968458.1"/>
    <property type="molecule type" value="Genomic_DNA"/>
</dbReference>
<reference evidence="2" key="1">
    <citation type="submission" date="2021-03" db="EMBL/GenBank/DDBJ databases">
        <authorList>
            <person name="Li Z."/>
            <person name="Yang C."/>
        </authorList>
    </citation>
    <scope>NUCLEOTIDE SEQUENCE</scope>
    <source>
        <strain evidence="2">Dzin_1.0</strain>
        <tissue evidence="2">Leaf</tissue>
    </source>
</reference>
<dbReference type="PANTHER" id="PTHR13465">
    <property type="entry name" value="UPF0183 PROTEIN"/>
    <property type="match status" value="1"/>
</dbReference>
<dbReference type="InterPro" id="IPR039156">
    <property type="entry name" value="PHAF1/BROMI"/>
</dbReference>
<accession>A0A9D5C8Y6</accession>
<dbReference type="Proteomes" id="UP001085076">
    <property type="component" value="Miscellaneous, Linkage group lg07"/>
</dbReference>
<gene>
    <name evidence="2" type="ORF">J5N97_025375</name>
</gene>
<dbReference type="OrthoDB" id="411211at2759"/>
<dbReference type="AlphaFoldDB" id="A0A9D5C8Y6"/>
<name>A0A9D5C8Y6_9LILI</name>